<evidence type="ECO:0000313" key="1">
    <source>
        <dbReference type="EMBL" id="KCW75186.1"/>
    </source>
</evidence>
<protein>
    <submittedName>
        <fullName evidence="1">Uncharacterized protein</fullName>
    </submittedName>
</protein>
<gene>
    <name evidence="1" type="ORF">EUGRSUZ_E03936</name>
</gene>
<proteinExistence type="predicted"/>
<reference evidence="1" key="1">
    <citation type="submission" date="2013-07" db="EMBL/GenBank/DDBJ databases">
        <title>The genome of Eucalyptus grandis.</title>
        <authorList>
            <person name="Schmutz J."/>
            <person name="Hayes R."/>
            <person name="Myburg A."/>
            <person name="Tuskan G."/>
            <person name="Grattapaglia D."/>
            <person name="Rokhsar D.S."/>
        </authorList>
    </citation>
    <scope>NUCLEOTIDE SEQUENCE</scope>
    <source>
        <tissue evidence="1">Leaf extractions</tissue>
    </source>
</reference>
<sequence length="76" mass="8863">MEATSWGHHQFKKSVSTPQTYTLVTVLRRFTGRSRTLMREIFLDANIRCSHPPKLIITCQGSSARKKMRKYTIFSM</sequence>
<accession>A0A059CAG9</accession>
<dbReference type="InParanoid" id="A0A059CAG9"/>
<name>A0A059CAG9_EUCGR</name>
<dbReference type="Gramene" id="KCW75186">
    <property type="protein sequence ID" value="KCW75186"/>
    <property type="gene ID" value="EUGRSUZ_E03936"/>
</dbReference>
<organism evidence="1">
    <name type="scientific">Eucalyptus grandis</name>
    <name type="common">Flooded gum</name>
    <dbReference type="NCBI Taxonomy" id="71139"/>
    <lineage>
        <taxon>Eukaryota</taxon>
        <taxon>Viridiplantae</taxon>
        <taxon>Streptophyta</taxon>
        <taxon>Embryophyta</taxon>
        <taxon>Tracheophyta</taxon>
        <taxon>Spermatophyta</taxon>
        <taxon>Magnoliopsida</taxon>
        <taxon>eudicotyledons</taxon>
        <taxon>Gunneridae</taxon>
        <taxon>Pentapetalae</taxon>
        <taxon>rosids</taxon>
        <taxon>malvids</taxon>
        <taxon>Myrtales</taxon>
        <taxon>Myrtaceae</taxon>
        <taxon>Myrtoideae</taxon>
        <taxon>Eucalypteae</taxon>
        <taxon>Eucalyptus</taxon>
    </lineage>
</organism>
<dbReference type="EMBL" id="KK198757">
    <property type="protein sequence ID" value="KCW75186.1"/>
    <property type="molecule type" value="Genomic_DNA"/>
</dbReference>
<dbReference type="AlphaFoldDB" id="A0A059CAG9"/>